<dbReference type="Gene3D" id="1.10.1370.40">
    <property type="match status" value="1"/>
</dbReference>
<evidence type="ECO:0000313" key="10">
    <source>
        <dbReference type="Proteomes" id="UP000181951"/>
    </source>
</evidence>
<evidence type="ECO:0000256" key="7">
    <source>
        <dbReference type="RuleBase" id="RU003435"/>
    </source>
</evidence>
<name>A0A1H8T335_9ACTN</name>
<keyword evidence="4 7" id="KW-0378">Hydrolase</keyword>
<dbReference type="GO" id="GO:0046872">
    <property type="term" value="F:metal ion binding"/>
    <property type="evidence" value="ECO:0007669"/>
    <property type="project" value="UniProtKB-UniRule"/>
</dbReference>
<dbReference type="STRING" id="310780.SAMN05216267_104721"/>
<feature type="domain" description="Peptidase M3A/M3B catalytic" evidence="8">
    <location>
        <begin position="229"/>
        <end position="668"/>
    </location>
</feature>
<evidence type="ECO:0000313" key="9">
    <source>
        <dbReference type="EMBL" id="SEO84938.1"/>
    </source>
</evidence>
<sequence length="673" mass="73583">MTTNPFLNASTLPYELPPFADIRDEHYLPALERGIAEHLAEIEAIAGDPNPPTFENTLVALERAGALLGRVHAAFSNQASAHVTPAVREIEPKVSALLAEHSDALHLNSALYQRISTLYEARDTLGLDPESLRLLERYHTVFVRAGARLSPADRDRLRDLNARIAAACTAFGQNTLAAGRDGALVLDDAAQLAGLPADAVAAAAENGRATGHDGHWVLSLKNFSNQPELAQLDDPEVRRRLLAASLDRAQDTNGPLAVTIATLRAERAALLGYETHAAYVVADRTAGSTHAVTDLLARLVPPAVANAEKEAAALAELAGGPIEAWDWAYWSEKVRKTRYEVDAAALRPYFELERVLHDGVFRAARQVYGITLEERHDLPGYHPDVRVFEVFDADGSGMGLFLADFHARESKRGGAWMNSLVEQSDLLGRRPVVVNNHNIERPAPGEPTLLTFSQVDTLFHEFGHALHGLFSAVRYPFFSGTSVPSDFVEFPSQVNEMWSLWPEVLGRYAVHHETGEPMPADVVRRMKDAAQFGQGFATVEYLAATLLDWAWHTLPAGTDPGDALAFEARALQDAGLALPAIPPRYRTTYFAHIFSSQYSAGYYSYIWSEVLDADTVDWFSLHGGMTRGNGDTFRRELLSRGGSVDPMAAVEAVLGRPPRVEPLLARRGLTATS</sequence>
<evidence type="ECO:0000259" key="8">
    <source>
        <dbReference type="Pfam" id="PF01432"/>
    </source>
</evidence>
<keyword evidence="5 7" id="KW-0862">Zinc</keyword>
<dbReference type="OrthoDB" id="9773538at2"/>
<organism evidence="9 10">
    <name type="scientific">Actinacidiphila rubida</name>
    <dbReference type="NCBI Taxonomy" id="310780"/>
    <lineage>
        <taxon>Bacteria</taxon>
        <taxon>Bacillati</taxon>
        <taxon>Actinomycetota</taxon>
        <taxon>Actinomycetes</taxon>
        <taxon>Kitasatosporales</taxon>
        <taxon>Streptomycetaceae</taxon>
        <taxon>Actinacidiphila</taxon>
    </lineage>
</organism>
<dbReference type="Pfam" id="PF01432">
    <property type="entry name" value="Peptidase_M3"/>
    <property type="match status" value="1"/>
</dbReference>
<keyword evidence="10" id="KW-1185">Reference proteome</keyword>
<protein>
    <submittedName>
        <fullName evidence="9">Peptidyl-dipeptidase Dcp</fullName>
    </submittedName>
</protein>
<dbReference type="GO" id="GO:0005829">
    <property type="term" value="C:cytosol"/>
    <property type="evidence" value="ECO:0007669"/>
    <property type="project" value="TreeGrafter"/>
</dbReference>
<dbReference type="Gene3D" id="1.10.1370.10">
    <property type="entry name" value="Neurolysin, domain 3"/>
    <property type="match status" value="1"/>
</dbReference>
<evidence type="ECO:0000256" key="1">
    <source>
        <dbReference type="ARBA" id="ARBA00006040"/>
    </source>
</evidence>
<comment type="cofactor">
    <cofactor evidence="7">
        <name>Zn(2+)</name>
        <dbReference type="ChEBI" id="CHEBI:29105"/>
    </cofactor>
    <text evidence="7">Binds 1 zinc ion.</text>
</comment>
<dbReference type="PANTHER" id="PTHR43660:SF1">
    <property type="entry name" value="DIPEPTIDYL CARBOXYPEPTIDASE"/>
    <property type="match status" value="1"/>
</dbReference>
<dbReference type="FunFam" id="3.40.390.10:FF:000009">
    <property type="entry name" value="Oligopeptidase A"/>
    <property type="match status" value="1"/>
</dbReference>
<gene>
    <name evidence="9" type="ORF">SAMN05216267_104721</name>
</gene>
<dbReference type="Gene3D" id="3.40.390.10">
    <property type="entry name" value="Collagenase (Catalytic Domain)"/>
    <property type="match status" value="1"/>
</dbReference>
<dbReference type="InterPro" id="IPR024079">
    <property type="entry name" value="MetalloPept_cat_dom_sf"/>
</dbReference>
<evidence type="ECO:0000256" key="5">
    <source>
        <dbReference type="ARBA" id="ARBA00022833"/>
    </source>
</evidence>
<dbReference type="InterPro" id="IPR034005">
    <property type="entry name" value="M3A_DCP"/>
</dbReference>
<comment type="similarity">
    <text evidence="1 7">Belongs to the peptidase M3 family.</text>
</comment>
<keyword evidence="2 7" id="KW-0645">Protease</keyword>
<dbReference type="Proteomes" id="UP000181951">
    <property type="component" value="Unassembled WGS sequence"/>
</dbReference>
<evidence type="ECO:0000256" key="4">
    <source>
        <dbReference type="ARBA" id="ARBA00022801"/>
    </source>
</evidence>
<dbReference type="InterPro" id="IPR001567">
    <property type="entry name" value="Pept_M3A_M3B_dom"/>
</dbReference>
<keyword evidence="3 7" id="KW-0479">Metal-binding</keyword>
<dbReference type="GO" id="GO:0004222">
    <property type="term" value="F:metalloendopeptidase activity"/>
    <property type="evidence" value="ECO:0007669"/>
    <property type="project" value="InterPro"/>
</dbReference>
<evidence type="ECO:0000256" key="3">
    <source>
        <dbReference type="ARBA" id="ARBA00022723"/>
    </source>
</evidence>
<dbReference type="GO" id="GO:0004180">
    <property type="term" value="F:carboxypeptidase activity"/>
    <property type="evidence" value="ECO:0007669"/>
    <property type="project" value="TreeGrafter"/>
</dbReference>
<dbReference type="InterPro" id="IPR024077">
    <property type="entry name" value="Neurolysin/TOP_dom2"/>
</dbReference>
<dbReference type="PANTHER" id="PTHR43660">
    <property type="entry name" value="DIPEPTIDYL CARBOXYPEPTIDASE"/>
    <property type="match status" value="1"/>
</dbReference>
<dbReference type="AlphaFoldDB" id="A0A1H8T335"/>
<accession>A0A1H8T335</accession>
<dbReference type="CDD" id="cd06456">
    <property type="entry name" value="M3A_DCP"/>
    <property type="match status" value="1"/>
</dbReference>
<evidence type="ECO:0000256" key="2">
    <source>
        <dbReference type="ARBA" id="ARBA00022670"/>
    </source>
</evidence>
<dbReference type="GO" id="GO:0006508">
    <property type="term" value="P:proteolysis"/>
    <property type="evidence" value="ECO:0007669"/>
    <property type="project" value="UniProtKB-KW"/>
</dbReference>
<reference evidence="9 10" key="1">
    <citation type="submission" date="2016-10" db="EMBL/GenBank/DDBJ databases">
        <authorList>
            <person name="de Groot N.N."/>
        </authorList>
    </citation>
    <scope>NUCLEOTIDE SEQUENCE [LARGE SCALE GENOMIC DNA]</scope>
    <source>
        <strain evidence="9 10">CGMCC 4.2026</strain>
    </source>
</reference>
<keyword evidence="6 7" id="KW-0482">Metalloprotease</keyword>
<evidence type="ECO:0000256" key="6">
    <source>
        <dbReference type="ARBA" id="ARBA00023049"/>
    </source>
</evidence>
<proteinExistence type="inferred from homology"/>
<dbReference type="EMBL" id="FODD01000047">
    <property type="protein sequence ID" value="SEO84938.1"/>
    <property type="molecule type" value="Genomic_DNA"/>
</dbReference>
<dbReference type="InterPro" id="IPR045090">
    <property type="entry name" value="Pept_M3A_M3B"/>
</dbReference>
<dbReference type="SUPFAM" id="SSF55486">
    <property type="entry name" value="Metalloproteases ('zincins'), catalytic domain"/>
    <property type="match status" value="1"/>
</dbReference>
<dbReference type="RefSeq" id="WP_075018097.1">
    <property type="nucleotide sequence ID" value="NZ_FODD01000047.1"/>
</dbReference>